<gene>
    <name evidence="1" type="ORF">MZO42_07105</name>
</gene>
<reference evidence="1" key="1">
    <citation type="submission" date="2022-04" db="EMBL/GenBank/DDBJ databases">
        <title>Tomato heritable bacteria conferring resistance against bacterial wilt.</title>
        <authorList>
            <person name="Yin J."/>
        </authorList>
    </citation>
    <scope>NUCLEOTIDE SEQUENCE</scope>
    <source>
        <strain evidence="1">Cra20</strain>
    </source>
</reference>
<protein>
    <recommendedName>
        <fullName evidence="2">LysM domain-containing protein</fullName>
    </recommendedName>
</protein>
<sequence>MSLETINRAFTPNAQQVTTLTAASLPAIAPLLASLAIDTLIFTQARVIVGATSVTLSGKVTWRGSSGNASIIGTVQAQTDRLVFDLDITTPLPWTLGVSFPAMPPMWRDDGVGIVQVPSVLPGLQVRLPSIRADNSGLPARLAGWLPLTGDLAPYASYVGPGDLGLDGVITFAQDGTAQLLLDALSDTAPGRAQNFDGTATSHIGLRLTTEMQDDLSTPLGTMSAILLLTRLNFRGEPIDIVCPLLWGDDVWPLYASLWKVKPKLSDGLLGLSQLFGLPPSSFALPPAIDFVNQFYLGELGMGLIPPPQGSSLPSVQYLRAAIASDHEWSPPIPYVRIGGVGATWAFYFWGKVQVPELTAQVWGEMRLGGSAGRAIRQPFETGPPGTMLVIPADSPTVDPVIFRVSAFYPSWVIEGALLTPAGSDEVPLTDIFAAFNFTGAPDTGLAVHHMRFRADPLNQRFRAEGAIAGEWALPPIGGVTFKLTELGAWIEASQSKVTGGVSAFFYLDIAGQGPVFTMAADYLSSGRWLFLGKMEGSLSLVDLLVKAFDVTPPEWVADMDVALTKLEMSLDTGDGTGGSYDALGAVVAKWRIAALGVDLAISAEASIRKTPALTVPDRKLVGAFTINKLVVTAGVDLSRGQQTYMFSVRWDTVELIATTANRKKEDNSTYQVLNLQLKGLTLGDILTYFVRLASPASEFSLEPPWDLLNKIDLASFVLTLDKVQSSVELNYSVEADFGFIYVKSVGIAYSWAGKGRVNLVLAGRILDQKYGYDGAPPLSWDVVDDPPPAVPGKGPRLLDLRYMGVGQHVTLKNMAQYRTLEQVITALRREMRPVDDPEQSPIGQAQVPELIFDEVSQWMLGFDFTVIDTLRVALVLHDPDLYGILISLSGPKAGSLAGFSFELLYRKVTDDIGVFRVQLKVPDMFRQLEFGAVSITLGVITVEVFTNGNFSVDLGFPHNRSFADSFAVQWFPFIGRGGIYFAVLTGATSRRVPAITNGNFDPVLELGVGLAVGLGKEVIKGPLKAGLYVEVEVIVEGVLAWFHPSDAAVSSDRYFWIQGMAGVTGKLYGAVDFKVIKVSVSVTLHAYAMVTIEAYKATVIDLEVGVEAEASIKILFVRINFSFSFTLHETFRIGSDSRPPWTLAGSQPGNSRIAFAGAVPSRRRGYQDVVLHTRDAYLGALHAARPGLRTAMAEDPYVLDWDASLKVFADQAIHPAVLRMVVLPAVDQVTVAFAPAQPADNPDPAYRVSIVLTADTGDDLDHSPEALLAAHPTARYATTALSAHAADVPDLSLNVLVEGFLRWALDALPDHPVTDETALAGQIDLLLEQMNDPRTADIGFATTNLSTFLGNNIALRICLPPSGSGASTLSGATFPMPPVVSWTATQADRDRDFATFNPVGPAYEQLLATYFAALDPLPPGETGQPVSVALDSTTESVASFVFRDAMLMLTKSAVEEAQTLMRAWPYVTLGGDSLNSVCEWFEQVDVQYLKHAGDTTDQVAAHFGLSRGELLYLNPDIQDRLDAAPVNTTISVTLGVTPMSVASANADTPLAAISALPLGDLVTQVAAAAIPNPPVTPPPVAETLAQLAQRFGKTAAQVAFGDTLLSTKLLRAGASLATGTLTFANPDGLTLDQAAALLYVRLFGLDGVPGEAYRIHAQLIAENNSALTGVDVTEILTVATVALSATAGDVWQVQVGDTLARIAGTVALLRDPAPQAYTDFLAAVEAANPGHVANPVAFPPAAATVVAADESIAALGLRLVQTDTAVTVGLIAAADILTPLAAVTVPAVSIAVSTDDTIGGLARAYGVAIEELGGRLAGQAPLFDGAPSLTVPNVPAVAIDKLIDTLQRSHASVRIAGMISNFLMHGLRPPAPGGDHAPAALHAIIGQEIAPDTAEPMVLTLAAASEQTWLAYFLTAVSLAETLPAFATRNGVPLAQVEALNPGAYARYGETEPMPAGLVLITAPAESAQTSVTEVETLTAFAARVGVPLAEVEALNPAVYEQYGADTEMPAGLVLVIAPATSAIVIDQAALAYPDAKVQLPTVRAPVAMPLARQVPVTYGLQQHIVWQAGINPWATGASNASPSLWPFPAGLSARAATPPTWPYSLVAAAIQSGATAPAAPSHYSWATRVDIAIRRTTVPRLDGSAGGDLANTYEVIGADTAGRQILLDLWQDLPATGGADLYLLYAPSQQSDRSTGLASAVLDPRQTFIVKVNLSTETAAGRAHALKAESEAAMPIQGADFAQIDAPKSFVTLLWECSVVGGGGFVLGYAATDGSALPDWLFSAQGTATITLLAIPKPQVSTLKPYFNCVAVGDNVDASTVSLAVTAGVAETVAQPVVAPGNVGFDFALSNPDLLAGQTSGQQLARQSYSLAAYALGDTPAFRASETALQVGPQVTDPQAQATGQRAVRDEATWYYHQVIPISRFAKAYIAAEQAQLPAPQLDPYAGIAACWTPEDPQPADTEVAIWFQDLIGNISSPGTNGVANIAPIVGYTDPLKAVGQWPNVAAGYQVAKHGDRARLSVGIGLQFNAYLPGPGDAPEAAVASAASHRATYQSIHFQLAQPDLRSTLTTNLAMTAGESGTLVPVELDGGLAQLRAMAAANYIFLDLLAGPAPDQPGLVQVTADIAASPTMDRILADYGFVPDSGETASGYELLARANALQPLSSMLWGAAPPSPATIAVPVFQIVIEGATFQRMFGSETATIAALSQIENAHLPLRSGQSLVIPHVTKTIAAAATSSLFEVARTLAISPTDLAMINADTTGILRAGFAFEYLGVTAMVGLVNGATVSLQTMAEAYTARGYPVNATDLAVLNQYSVGMFADAATVTVGAYIVQPTDTISDNGASLSVTDLVNGNFLAPNVFDTGVPIHTGTRSDVAVPPTQPLEQFASTQGITAVQLLQSLAATALAPAAQILIPGAARWAHATPLPAPYGLRSGDTLDGIAAAFGGAVTPETLAVANADLPGVLSAMPITLQEVTVTPVSGASFNSVVAQFAGQHITVSVTDIAGQIAGVAGHLYAGGLLVCPMSRLGTGSAGLSLAAIATSFGVSASDFAAANAAMPGLLLSGVPVTVDIHNPEGGTDLPVSTTTRRNDTFNSLAARFAAMGAPASVTTIAAANTSAALIDPAAVAVLPPAPVTLTGDFAPGAQGWRFAEPIFEIEVALTLERASELIDPGFRSRPGDPPTPVQRGRTVIAPASSLSSDQSAAIGSPIRLEQFAAELEAGIPALRVASGKVLVDAAPSNDLWAVVFGPGGIQTLTVAPTFDAGQPSGPTPWFFAIRPLSTDLISAPRLPLRGLVDGALSGTPTLTDISGVDIETWATAFLVDFDRMLSPAYAAGLYRLDSTLVRSRLDELIGNKATLAGGIAAGLDFVLASDTLDQKRRASAIAMLRQRLLASLALGYSVSVVMQWDATAIQSPWTGPTVKLTGAPAQQAGGAPNVSIGTTKITLAKTDSPAADPYVNATLTVTNAQQLGTLAFDAEFVPNEIEFDITPVSGVTGYASSNWLRFVNPLTSAPPPGYNVGLGTVVAPLPLRTYPALPQLLAQTTPAQDPATTDVATAAQWRYVVDVGHRAVVQDELGFNIEVNIRSGTQSLAASPREMLIAALAQYNYVASDLWQILEAIPAARSNQPADEILVAAIGTFIDLSGAIARAWAQLWGPSPAPTADAETEPPTGPVYASYDLSGHLAADQGVLQSVTLTGNGEAPGPGGWPELWIRFAGKLIQLDAQDPAGNTRLYKFPAGSRVPADAELVFELRFPGLASGNYHNARSSAAVVRNAHLMPNDGPATREPFVYRTPFLTFADEATPLVTNSNRLPIGSFTKTDYAALTQMFHDIFDGPGTGLQISVAVHYNYWLAEAAVGDPLTTSLPVLLMPRSTYLSTLPQQLADSLTTWQSNNDPSKVGGEWQIAVSLYSAVEPTLDRPVLQLQRIISPLPAGENADHDA</sequence>
<organism evidence="1">
    <name type="scientific">Sphingomonas psychrotolerans</name>
    <dbReference type="NCBI Taxonomy" id="1327635"/>
    <lineage>
        <taxon>Bacteria</taxon>
        <taxon>Pseudomonadati</taxon>
        <taxon>Pseudomonadota</taxon>
        <taxon>Alphaproteobacteria</taxon>
        <taxon>Sphingomonadales</taxon>
        <taxon>Sphingomonadaceae</taxon>
        <taxon>Sphingomonas</taxon>
    </lineage>
</organism>
<comment type="caution">
    <text evidence="1">The sequence shown here is derived from an EMBL/GenBank/DDBJ whole genome shotgun (WGS) entry which is preliminary data.</text>
</comment>
<evidence type="ECO:0000313" key="1">
    <source>
        <dbReference type="EMBL" id="MDT8758460.1"/>
    </source>
</evidence>
<dbReference type="EMBL" id="JALMLT010000001">
    <property type="protein sequence ID" value="MDT8758460.1"/>
    <property type="molecule type" value="Genomic_DNA"/>
</dbReference>
<name>A0ABU3N1M3_9SPHN</name>
<proteinExistence type="predicted"/>
<accession>A0ABU3N1M3</accession>
<evidence type="ECO:0008006" key="2">
    <source>
        <dbReference type="Google" id="ProtNLM"/>
    </source>
</evidence>